<dbReference type="RefSeq" id="XP_033377859.1">
    <property type="nucleotide sequence ID" value="XM_033534617.1"/>
</dbReference>
<dbReference type="AlphaFoldDB" id="A0A6A5X9C9"/>
<dbReference type="GeneID" id="54292014"/>
<gene>
    <name evidence="1" type="ORF">BU24DRAFT_76859</name>
</gene>
<accession>A0A6A5X9C9</accession>
<dbReference type="EMBL" id="ML978078">
    <property type="protein sequence ID" value="KAF2009520.1"/>
    <property type="molecule type" value="Genomic_DNA"/>
</dbReference>
<protein>
    <submittedName>
        <fullName evidence="1">Uncharacterized protein</fullName>
    </submittedName>
</protein>
<name>A0A6A5X9C9_9PLEO</name>
<proteinExistence type="predicted"/>
<keyword evidence="2" id="KW-1185">Reference proteome</keyword>
<dbReference type="Proteomes" id="UP000799778">
    <property type="component" value="Unassembled WGS sequence"/>
</dbReference>
<reference evidence="1" key="1">
    <citation type="journal article" date="2020" name="Stud. Mycol.">
        <title>101 Dothideomycetes genomes: a test case for predicting lifestyles and emergence of pathogens.</title>
        <authorList>
            <person name="Haridas S."/>
            <person name="Albert R."/>
            <person name="Binder M."/>
            <person name="Bloem J."/>
            <person name="Labutti K."/>
            <person name="Salamov A."/>
            <person name="Andreopoulos B."/>
            <person name="Baker S."/>
            <person name="Barry K."/>
            <person name="Bills G."/>
            <person name="Bluhm B."/>
            <person name="Cannon C."/>
            <person name="Castanera R."/>
            <person name="Culley D."/>
            <person name="Daum C."/>
            <person name="Ezra D."/>
            <person name="Gonzalez J."/>
            <person name="Henrissat B."/>
            <person name="Kuo A."/>
            <person name="Liang C."/>
            <person name="Lipzen A."/>
            <person name="Lutzoni F."/>
            <person name="Magnuson J."/>
            <person name="Mondo S."/>
            <person name="Nolan M."/>
            <person name="Ohm R."/>
            <person name="Pangilinan J."/>
            <person name="Park H.-J."/>
            <person name="Ramirez L."/>
            <person name="Alfaro M."/>
            <person name="Sun H."/>
            <person name="Tritt A."/>
            <person name="Yoshinaga Y."/>
            <person name="Zwiers L.-H."/>
            <person name="Turgeon B."/>
            <person name="Goodwin S."/>
            <person name="Spatafora J."/>
            <person name="Crous P."/>
            <person name="Grigoriev I."/>
        </authorList>
    </citation>
    <scope>NUCLEOTIDE SEQUENCE</scope>
    <source>
        <strain evidence="1">CBS 175.79</strain>
    </source>
</reference>
<evidence type="ECO:0000313" key="1">
    <source>
        <dbReference type="EMBL" id="KAF2009520.1"/>
    </source>
</evidence>
<evidence type="ECO:0000313" key="2">
    <source>
        <dbReference type="Proteomes" id="UP000799778"/>
    </source>
</evidence>
<organism evidence="1 2">
    <name type="scientific">Aaosphaeria arxii CBS 175.79</name>
    <dbReference type="NCBI Taxonomy" id="1450172"/>
    <lineage>
        <taxon>Eukaryota</taxon>
        <taxon>Fungi</taxon>
        <taxon>Dikarya</taxon>
        <taxon>Ascomycota</taxon>
        <taxon>Pezizomycotina</taxon>
        <taxon>Dothideomycetes</taxon>
        <taxon>Pleosporomycetidae</taxon>
        <taxon>Pleosporales</taxon>
        <taxon>Pleosporales incertae sedis</taxon>
        <taxon>Aaosphaeria</taxon>
    </lineage>
</organism>
<sequence>MYLTGWRITRITFQPRISYSVCPTSFSEHLAQTNIGSLSNFVVATYMPLTCQYQLRSVACCGASDDEGTRLLNIGHHCLRLPGSTDLTRLSCILRKSIESRRQRGRMLLDQSRSTIGRVPAKRRNPMQGLSDASQTGKTAINMAETAPHGLLGMSWNSVCSDILAGES</sequence>